<feature type="domain" description="Thioester reductase (TE)" evidence="4">
    <location>
        <begin position="721"/>
        <end position="956"/>
    </location>
</feature>
<dbReference type="AlphaFoldDB" id="A0AAD7FLJ1"/>
<dbReference type="Pfam" id="PF07993">
    <property type="entry name" value="NAD_binding_4"/>
    <property type="match status" value="1"/>
</dbReference>
<dbReference type="EMBL" id="JARKIF010000012">
    <property type="protein sequence ID" value="KAJ7625844.1"/>
    <property type="molecule type" value="Genomic_DNA"/>
</dbReference>
<keyword evidence="6" id="KW-1185">Reference proteome</keyword>
<feature type="domain" description="AMP-dependent synthetase/ligase" evidence="3">
    <location>
        <begin position="46"/>
        <end position="358"/>
    </location>
</feature>
<keyword evidence="2" id="KW-0597">Phosphoprotein</keyword>
<accession>A0AAD7FLJ1</accession>
<reference evidence="5" key="1">
    <citation type="submission" date="2023-03" db="EMBL/GenBank/DDBJ databases">
        <title>Massive genome expansion in bonnet fungi (Mycena s.s.) driven by repeated elements and novel gene families across ecological guilds.</title>
        <authorList>
            <consortium name="Lawrence Berkeley National Laboratory"/>
            <person name="Harder C.B."/>
            <person name="Miyauchi S."/>
            <person name="Viragh M."/>
            <person name="Kuo A."/>
            <person name="Thoen E."/>
            <person name="Andreopoulos B."/>
            <person name="Lu D."/>
            <person name="Skrede I."/>
            <person name="Drula E."/>
            <person name="Henrissat B."/>
            <person name="Morin E."/>
            <person name="Kohler A."/>
            <person name="Barry K."/>
            <person name="LaButti K."/>
            <person name="Morin E."/>
            <person name="Salamov A."/>
            <person name="Lipzen A."/>
            <person name="Mereny Z."/>
            <person name="Hegedus B."/>
            <person name="Baldrian P."/>
            <person name="Stursova M."/>
            <person name="Weitz H."/>
            <person name="Taylor A."/>
            <person name="Grigoriev I.V."/>
            <person name="Nagy L.G."/>
            <person name="Martin F."/>
            <person name="Kauserud H."/>
        </authorList>
    </citation>
    <scope>NUCLEOTIDE SEQUENCE</scope>
    <source>
        <strain evidence="5">9284</strain>
    </source>
</reference>
<evidence type="ECO:0000313" key="6">
    <source>
        <dbReference type="Proteomes" id="UP001221142"/>
    </source>
</evidence>
<feature type="non-terminal residue" evidence="5">
    <location>
        <position position="1085"/>
    </location>
</feature>
<evidence type="ECO:0000313" key="5">
    <source>
        <dbReference type="EMBL" id="KAJ7625844.1"/>
    </source>
</evidence>
<dbReference type="InterPro" id="IPR051414">
    <property type="entry name" value="Adenylate-forming_Reductase"/>
</dbReference>
<protein>
    <submittedName>
        <fullName evidence="5">Acetyl-CoA synthetase-like protein</fullName>
    </submittedName>
</protein>
<gene>
    <name evidence="5" type="ORF">FB45DRAFT_750264</name>
</gene>
<comment type="caution">
    <text evidence="5">The sequence shown here is derived from an EMBL/GenBank/DDBJ whole genome shotgun (WGS) entry which is preliminary data.</text>
</comment>
<evidence type="ECO:0000256" key="2">
    <source>
        <dbReference type="ARBA" id="ARBA00022553"/>
    </source>
</evidence>
<dbReference type="InterPro" id="IPR042099">
    <property type="entry name" value="ANL_N_sf"/>
</dbReference>
<dbReference type="PANTHER" id="PTHR43439:SF2">
    <property type="entry name" value="ENZYME, PUTATIVE (JCVI)-RELATED"/>
    <property type="match status" value="1"/>
</dbReference>
<keyword evidence="1" id="KW-0596">Phosphopantetheine</keyword>
<dbReference type="Gene3D" id="3.40.50.12780">
    <property type="entry name" value="N-terminal domain of ligase-like"/>
    <property type="match status" value="1"/>
</dbReference>
<sequence length="1085" mass="118755">QATVMSRAAPPLDFSLTLDGIIDFHISTENQGIAYSFADGEGHIIDITRFEFARAAHRVAHLLRPQRRGPDRQTLGIIAMADSVVYQTVVAGCIKAGIVPFPISHRNSREAILHLLNATNTRRLLMTKASLSPLEDTMPYVEEMPVLGQIYPHFGRETPQDEFIPYPDSLVQTSVDDVAIYLHSSGNTGLPKLIPMTHKVLIQCLRIPLILCSSLRRQKPTCNCENFLRATLSAHVPLPSFHVLGITVQLLFPIVTGGTVCIFPPASTGTEYLAPILPTADNTIAHARHSQATGLLAAPTMIAEWSTLKESVAYLKTLEIVTFGGAPLAEQIGDELVAQGVNLVLSYGGTEFGPVDVLKRRGNVDASDWSWIQISQGVRVRWVSQGDETFECQFLVIIPGLIDFLSTIPETPHLAVENLPDTRGYATKDLFRRHPTNCDLVGRLDDVVIMANGEKTVPGPMEDIILSSPFIRGAVMFGRERNQVGVLVEPHGEYQLDPSDREQLASFRNLIWPAMEVANKNAPSFAKIYHEMILVTLLGKPMVRAAKGTVIRKATIGLYEQEIEALYATIENSGDTADELPPPTTWTPEDLEPWLKAHASLISNREICVGDDLFVQHGFDSLSATFLRHRIVGALRRSEDVEVRAAAMRVGHNIVYAFPSIRELARAVGRLVQGGETVAILNRGEHKAAIEAMVDKYSPGFETPIPQAVTRRSVEGVIVLLTGTTGALGSHILAMLLESADVARVYAFNRRGSSPASKRQTAAFIDCGLEMDLLSSDKLVYLEGDTAESDLGLPTDVLTELRETLTILIHNAWMLDFNKPLSSFESHVKGTRNLIDLARSSAASVRFLFTSSIASAQGWAPARGLFPEELQLDAGVAVGDGYGESKYIAERILATSGLEATSFRIGQICGSIKSGAWSTTDWVPAIVKSSLAIGTVPSDPSSVVAWLPPEAVANVIVDTALSKERPVPFALNVVHPRPVPWDFVMSCVADFTKLPLTPFAEWMQKLRDRESGATVEDLEDIPALKLLGFLNTPMTGEGDVGFDTTKAQELSRSIRVLAPLEGDDVRRWMKYWQGKKFIESYSSSL</sequence>
<dbReference type="Gene3D" id="3.40.50.720">
    <property type="entry name" value="NAD(P)-binding Rossmann-like Domain"/>
    <property type="match status" value="1"/>
</dbReference>
<evidence type="ECO:0000259" key="3">
    <source>
        <dbReference type="Pfam" id="PF00501"/>
    </source>
</evidence>
<dbReference type="InterPro" id="IPR013120">
    <property type="entry name" value="FAR_NAD-bd"/>
</dbReference>
<dbReference type="PANTHER" id="PTHR43439">
    <property type="entry name" value="PHENYLACETATE-COENZYME A LIGASE"/>
    <property type="match status" value="1"/>
</dbReference>
<evidence type="ECO:0000259" key="4">
    <source>
        <dbReference type="Pfam" id="PF07993"/>
    </source>
</evidence>
<dbReference type="SUPFAM" id="SSF56801">
    <property type="entry name" value="Acetyl-CoA synthetase-like"/>
    <property type="match status" value="1"/>
</dbReference>
<dbReference type="InterPro" id="IPR036291">
    <property type="entry name" value="NAD(P)-bd_dom_sf"/>
</dbReference>
<dbReference type="Pfam" id="PF23562">
    <property type="entry name" value="AMP-binding_C_3"/>
    <property type="match status" value="1"/>
</dbReference>
<name>A0AAD7FLJ1_9AGAR</name>
<dbReference type="InterPro" id="IPR000873">
    <property type="entry name" value="AMP-dep_synth/lig_dom"/>
</dbReference>
<organism evidence="5 6">
    <name type="scientific">Roridomyces roridus</name>
    <dbReference type="NCBI Taxonomy" id="1738132"/>
    <lineage>
        <taxon>Eukaryota</taxon>
        <taxon>Fungi</taxon>
        <taxon>Dikarya</taxon>
        <taxon>Basidiomycota</taxon>
        <taxon>Agaricomycotina</taxon>
        <taxon>Agaricomycetes</taxon>
        <taxon>Agaricomycetidae</taxon>
        <taxon>Agaricales</taxon>
        <taxon>Marasmiineae</taxon>
        <taxon>Mycenaceae</taxon>
        <taxon>Roridomyces</taxon>
    </lineage>
</organism>
<dbReference type="Proteomes" id="UP001221142">
    <property type="component" value="Unassembled WGS sequence"/>
</dbReference>
<proteinExistence type="predicted"/>
<evidence type="ECO:0000256" key="1">
    <source>
        <dbReference type="ARBA" id="ARBA00022450"/>
    </source>
</evidence>
<dbReference type="SUPFAM" id="SSF51735">
    <property type="entry name" value="NAD(P)-binding Rossmann-fold domains"/>
    <property type="match status" value="1"/>
</dbReference>
<dbReference type="Pfam" id="PF00501">
    <property type="entry name" value="AMP-binding"/>
    <property type="match status" value="1"/>
</dbReference>